<dbReference type="InterPro" id="IPR015943">
    <property type="entry name" value="WD40/YVTN_repeat-like_dom_sf"/>
</dbReference>
<dbReference type="Proteomes" id="UP000663860">
    <property type="component" value="Unassembled WGS sequence"/>
</dbReference>
<dbReference type="InterPro" id="IPR050282">
    <property type="entry name" value="Cycloisomerase_2"/>
</dbReference>
<dbReference type="PANTHER" id="PTHR30344">
    <property type="entry name" value="6-PHOSPHOGLUCONOLACTONASE-RELATED"/>
    <property type="match status" value="1"/>
</dbReference>
<evidence type="ECO:0000313" key="4">
    <source>
        <dbReference type="Proteomes" id="UP000663860"/>
    </source>
</evidence>
<name>A0A814EKH1_9BILA</name>
<evidence type="ECO:0000256" key="1">
    <source>
        <dbReference type="ARBA" id="ARBA00005564"/>
    </source>
</evidence>
<dbReference type="InterPro" id="IPR011048">
    <property type="entry name" value="Haem_d1_sf"/>
</dbReference>
<evidence type="ECO:0000313" key="3">
    <source>
        <dbReference type="EMBL" id="CAF3971052.1"/>
    </source>
</evidence>
<proteinExistence type="inferred from homology"/>
<dbReference type="Gene3D" id="2.130.10.10">
    <property type="entry name" value="YVTN repeat-like/Quinoprotein amine dehydrogenase"/>
    <property type="match status" value="1"/>
</dbReference>
<evidence type="ECO:0008006" key="5">
    <source>
        <dbReference type="Google" id="ProtNLM"/>
    </source>
</evidence>
<reference evidence="2" key="1">
    <citation type="submission" date="2021-02" db="EMBL/GenBank/DDBJ databases">
        <authorList>
            <person name="Nowell W R."/>
        </authorList>
    </citation>
    <scope>NUCLEOTIDE SEQUENCE</scope>
</reference>
<dbReference type="EMBL" id="CAJOBB010002462">
    <property type="protein sequence ID" value="CAF3971052.1"/>
    <property type="molecule type" value="Genomic_DNA"/>
</dbReference>
<dbReference type="Proteomes" id="UP000663868">
    <property type="component" value="Unassembled WGS sequence"/>
</dbReference>
<accession>A0A814EKH1</accession>
<dbReference type="InterPro" id="IPR019405">
    <property type="entry name" value="Lactonase_7-beta_prop"/>
</dbReference>
<sequence>MSDQTFLVGSGSKTISACRLTADGQIQLLQENKSGNGPSWLHAQNDILYAVNEPDDKIEVFTIDDRIQGKLTSKNTVSSQGCTPASLDIDSTGKWLAVANYGGNGTSNFALLPIDKSDFSKDKDAQVTTIDGHGPNRKRQEHSHCHQVQFHQNYLYVVDLGTDTINIYHYNDTNGEVRLNHQIKTAPGAGPRHLLFHPDKPLAFVCNELNSTTCVYRTDTTNGKLELQQIITTRRKEDEQNSNKENTPAELHFTPDKKYLLVSNRGDENIVIYNLNENHDEILSIKEHLNIQGSGPRYFTFDPTGKFLLIANQDSNNLTCFSYSKDKHTFEFISQLANIESPQHLLFIS</sequence>
<comment type="similarity">
    <text evidence="1">Belongs to the cycloisomerase 2 family.</text>
</comment>
<comment type="caution">
    <text evidence="2">The sequence shown here is derived from an EMBL/GenBank/DDBJ whole genome shotgun (WGS) entry which is preliminary data.</text>
</comment>
<dbReference type="EMBL" id="CAJNOE010000143">
    <property type="protein sequence ID" value="CAF0972429.1"/>
    <property type="molecule type" value="Genomic_DNA"/>
</dbReference>
<dbReference type="Pfam" id="PF10282">
    <property type="entry name" value="Lactonase"/>
    <property type="match status" value="1"/>
</dbReference>
<dbReference type="PANTHER" id="PTHR30344:SF1">
    <property type="entry name" value="6-PHOSPHOGLUCONOLACTONASE"/>
    <property type="match status" value="1"/>
</dbReference>
<evidence type="ECO:0000313" key="2">
    <source>
        <dbReference type="EMBL" id="CAF0972429.1"/>
    </source>
</evidence>
<organism evidence="2 4">
    <name type="scientific">Adineta steineri</name>
    <dbReference type="NCBI Taxonomy" id="433720"/>
    <lineage>
        <taxon>Eukaryota</taxon>
        <taxon>Metazoa</taxon>
        <taxon>Spiralia</taxon>
        <taxon>Gnathifera</taxon>
        <taxon>Rotifera</taxon>
        <taxon>Eurotatoria</taxon>
        <taxon>Bdelloidea</taxon>
        <taxon>Adinetida</taxon>
        <taxon>Adinetidae</taxon>
        <taxon>Adineta</taxon>
    </lineage>
</organism>
<dbReference type="GO" id="GO:0017057">
    <property type="term" value="F:6-phosphogluconolactonase activity"/>
    <property type="evidence" value="ECO:0007669"/>
    <property type="project" value="TreeGrafter"/>
</dbReference>
<dbReference type="AlphaFoldDB" id="A0A814EKH1"/>
<dbReference type="SUPFAM" id="SSF51004">
    <property type="entry name" value="C-terminal (heme d1) domain of cytochrome cd1-nitrite reductase"/>
    <property type="match status" value="1"/>
</dbReference>
<gene>
    <name evidence="2" type="ORF">IZO911_LOCUS16115</name>
    <name evidence="3" type="ORF">KXQ929_LOCUS26776</name>
</gene>
<protein>
    <recommendedName>
        <fullName evidence="5">6-phosphogluconolactonase</fullName>
    </recommendedName>
</protein>